<evidence type="ECO:0000256" key="9">
    <source>
        <dbReference type="ARBA" id="ARBA00029447"/>
    </source>
</evidence>
<sequence>MNIRRKLVLGATVIGFVPVLVAALVLSWEANIKGKVLLEAQANNQLISVRDVTLENVETYFDLVKKNINSITTSQTTIEAMADFSGSFSSHAQKADLPVETTTSLVSQFYQQKFAPLYKKYNAEEPAISSNLNKLNANAMALQYSYISQNDADLDKKNALVYSPDYSAYSESHSFYHVNFRELIANFGYKDLLLIDPKTSDIVYSVSKNIDFATNLQNGPFANTGLAQAYNAIVANPVKGEVSITDFSNYEPSLGFPTMFIAAPVFDMDNFIGVIVVKSSIKQLNDIFTHHQSWQNIGLGETGETYVVGQDSKLRSVSRLFIENSDKYLSDRESQGMSKLDLNRIKLSGSLVGVVPVNTEAVQLGLKGEIGSTRYQNLAGDVVLSAYRPFKIGDANWVLVSEINENEAFAATVELQNAILKISIVVICIALMVSALAGYIFSKSMTSPIMSTIDTLKNIAEGDGDLTQRLDDKRQDEMGELSREFNRFISNVHNIVIQVASNSAGIKSNIDKLNEISHSTTLAMVEQRKQTDNVAISFGNLNTTSQDTAEVTSQVMLSAKEAALVTEDGRQVVNNNQETILSLATSLRESCGTIEALGKEVENIGSVLAVIQSIAEQTNLLALNAAIEAARAGEQGRGFAVVADEVRSLAAKTQDSTAHIQETINKLKSTASMATKMMHQSEQIGLDTVEQSSHVGNALNDISTLINKVSDALERAAANTKVQSSLVFEMDNNIQSIATSAESVSSQALKSENLNANIQQNSDRLFELVGRFKT</sequence>
<dbReference type="SMART" id="SM00283">
    <property type="entry name" value="MA"/>
    <property type="match status" value="1"/>
</dbReference>
<keyword evidence="15" id="KW-1185">Reference proteome</keyword>
<feature type="domain" description="HAMP" evidence="13">
    <location>
        <begin position="443"/>
        <end position="497"/>
    </location>
</feature>
<evidence type="ECO:0000313" key="14">
    <source>
        <dbReference type="EMBL" id="MCW3171706.1"/>
    </source>
</evidence>
<dbReference type="PROSITE" id="PS50111">
    <property type="entry name" value="CHEMOTAXIS_TRANSDUC_2"/>
    <property type="match status" value="1"/>
</dbReference>
<feature type="transmembrane region" description="Helical" evidence="11">
    <location>
        <begin position="7"/>
        <end position="28"/>
    </location>
</feature>
<keyword evidence="3" id="KW-0488">Methylation</keyword>
<evidence type="ECO:0000256" key="7">
    <source>
        <dbReference type="ARBA" id="ARBA00023136"/>
    </source>
</evidence>
<keyword evidence="2" id="KW-1003">Cell membrane</keyword>
<dbReference type="Pfam" id="PF00015">
    <property type="entry name" value="MCPsignal"/>
    <property type="match status" value="1"/>
</dbReference>
<evidence type="ECO:0000256" key="2">
    <source>
        <dbReference type="ARBA" id="ARBA00022475"/>
    </source>
</evidence>
<dbReference type="Gene3D" id="1.10.287.950">
    <property type="entry name" value="Methyl-accepting chemotaxis protein"/>
    <property type="match status" value="1"/>
</dbReference>
<feature type="domain" description="Methyl-accepting transducer" evidence="12">
    <location>
        <begin position="502"/>
        <end position="738"/>
    </location>
</feature>
<name>A0ABT3I6L9_9GAMM</name>
<dbReference type="PANTHER" id="PTHR32089:SF39">
    <property type="entry name" value="METHYL-ACCEPTING CHEMOTAXIS PROTEIN HLYB"/>
    <property type="match status" value="1"/>
</dbReference>
<proteinExistence type="inferred from homology"/>
<organism evidence="14 15">
    <name type="scientific">Shewanella subflava</name>
    <dbReference type="NCBI Taxonomy" id="2986476"/>
    <lineage>
        <taxon>Bacteria</taxon>
        <taxon>Pseudomonadati</taxon>
        <taxon>Pseudomonadota</taxon>
        <taxon>Gammaproteobacteria</taxon>
        <taxon>Alteromonadales</taxon>
        <taxon>Shewanellaceae</taxon>
        <taxon>Shewanella</taxon>
    </lineage>
</organism>
<dbReference type="Pfam" id="PF00672">
    <property type="entry name" value="HAMP"/>
    <property type="match status" value="1"/>
</dbReference>
<dbReference type="InterPro" id="IPR004089">
    <property type="entry name" value="MCPsignal_dom"/>
</dbReference>
<dbReference type="PANTHER" id="PTHR32089">
    <property type="entry name" value="METHYL-ACCEPTING CHEMOTAXIS PROTEIN MCPB"/>
    <property type="match status" value="1"/>
</dbReference>
<comment type="caution">
    <text evidence="14">The sequence shown here is derived from an EMBL/GenBank/DDBJ whole genome shotgun (WGS) entry which is preliminary data.</text>
</comment>
<keyword evidence="8 10" id="KW-0807">Transducer</keyword>
<evidence type="ECO:0000256" key="1">
    <source>
        <dbReference type="ARBA" id="ARBA00004651"/>
    </source>
</evidence>
<dbReference type="CDD" id="cd11386">
    <property type="entry name" value="MCP_signal"/>
    <property type="match status" value="1"/>
</dbReference>
<evidence type="ECO:0000256" key="3">
    <source>
        <dbReference type="ARBA" id="ARBA00022481"/>
    </source>
</evidence>
<keyword evidence="5 11" id="KW-0812">Transmembrane</keyword>
<dbReference type="InterPro" id="IPR003660">
    <property type="entry name" value="HAMP_dom"/>
</dbReference>
<evidence type="ECO:0000259" key="12">
    <source>
        <dbReference type="PROSITE" id="PS50111"/>
    </source>
</evidence>
<keyword evidence="7 11" id="KW-0472">Membrane</keyword>
<dbReference type="PROSITE" id="PS50885">
    <property type="entry name" value="HAMP"/>
    <property type="match status" value="1"/>
</dbReference>
<evidence type="ECO:0000313" key="15">
    <source>
        <dbReference type="Proteomes" id="UP001163714"/>
    </source>
</evidence>
<evidence type="ECO:0000256" key="10">
    <source>
        <dbReference type="PROSITE-ProRule" id="PRU00284"/>
    </source>
</evidence>
<dbReference type="SUPFAM" id="SSF58104">
    <property type="entry name" value="Methyl-accepting chemotaxis protein (MCP) signaling domain"/>
    <property type="match status" value="1"/>
</dbReference>
<keyword evidence="4" id="KW-0145">Chemotaxis</keyword>
<evidence type="ECO:0000256" key="8">
    <source>
        <dbReference type="ARBA" id="ARBA00023224"/>
    </source>
</evidence>
<comment type="similarity">
    <text evidence="9">Belongs to the methyl-accepting chemotaxis (MCP) protein family.</text>
</comment>
<dbReference type="Gene3D" id="3.30.450.20">
    <property type="entry name" value="PAS domain"/>
    <property type="match status" value="1"/>
</dbReference>
<reference evidence="14" key="1">
    <citation type="submission" date="2022-10" db="EMBL/GenBank/DDBJ databases">
        <title>Shewanella flava sp. nov, isolated from the estuary of the Fenhe River into the Yellow River.</title>
        <authorList>
            <person name="Li Y."/>
        </authorList>
    </citation>
    <scope>NUCLEOTIDE SEQUENCE</scope>
    <source>
        <strain evidence="14">FYR11-62</strain>
    </source>
</reference>
<evidence type="ECO:0000256" key="11">
    <source>
        <dbReference type="SAM" id="Phobius"/>
    </source>
</evidence>
<dbReference type="CDD" id="cd06225">
    <property type="entry name" value="HAMP"/>
    <property type="match status" value="1"/>
</dbReference>
<evidence type="ECO:0000256" key="4">
    <source>
        <dbReference type="ARBA" id="ARBA00022500"/>
    </source>
</evidence>
<accession>A0ABT3I6L9</accession>
<dbReference type="Proteomes" id="UP001163714">
    <property type="component" value="Unassembled WGS sequence"/>
</dbReference>
<feature type="transmembrane region" description="Helical" evidence="11">
    <location>
        <begin position="418"/>
        <end position="441"/>
    </location>
</feature>
<evidence type="ECO:0000256" key="6">
    <source>
        <dbReference type="ARBA" id="ARBA00022989"/>
    </source>
</evidence>
<comment type="subcellular location">
    <subcellularLocation>
        <location evidence="1">Cell membrane</location>
        <topology evidence="1">Multi-pass membrane protein</topology>
    </subcellularLocation>
</comment>
<dbReference type="RefSeq" id="WP_264725223.1">
    <property type="nucleotide sequence ID" value="NZ_JAPDMX010000005.1"/>
</dbReference>
<evidence type="ECO:0000256" key="5">
    <source>
        <dbReference type="ARBA" id="ARBA00022692"/>
    </source>
</evidence>
<gene>
    <name evidence="14" type="ORF">OHT75_04320</name>
</gene>
<keyword evidence="6 11" id="KW-1133">Transmembrane helix</keyword>
<evidence type="ECO:0000259" key="13">
    <source>
        <dbReference type="PROSITE" id="PS50885"/>
    </source>
</evidence>
<protein>
    <submittedName>
        <fullName evidence="14">Methyl-accepting chemotaxis protein</fullName>
    </submittedName>
</protein>
<dbReference type="SMART" id="SM00304">
    <property type="entry name" value="HAMP"/>
    <property type="match status" value="1"/>
</dbReference>
<dbReference type="EMBL" id="JAPDMX010000005">
    <property type="protein sequence ID" value="MCW3171706.1"/>
    <property type="molecule type" value="Genomic_DNA"/>
</dbReference>